<gene>
    <name evidence="2" type="ORF">MHUMG1_03161</name>
</gene>
<name>A0A9P8MF20_9HYPO</name>
<feature type="compositionally biased region" description="Acidic residues" evidence="1">
    <location>
        <begin position="399"/>
        <end position="415"/>
    </location>
</feature>
<feature type="compositionally biased region" description="Acidic residues" evidence="1">
    <location>
        <begin position="378"/>
        <end position="389"/>
    </location>
</feature>
<proteinExistence type="predicted"/>
<comment type="caution">
    <text evidence="2">The sequence shown here is derived from an EMBL/GenBank/DDBJ whole genome shotgun (WGS) entry which is preliminary data.</text>
</comment>
<dbReference type="Proteomes" id="UP000764110">
    <property type="component" value="Unassembled WGS sequence"/>
</dbReference>
<feature type="region of interest" description="Disordered" evidence="1">
    <location>
        <begin position="178"/>
        <end position="200"/>
    </location>
</feature>
<accession>A0A9P8MF20</accession>
<organism evidence="2 3">
    <name type="scientific">Metarhizium humberi</name>
    <dbReference type="NCBI Taxonomy" id="2596975"/>
    <lineage>
        <taxon>Eukaryota</taxon>
        <taxon>Fungi</taxon>
        <taxon>Dikarya</taxon>
        <taxon>Ascomycota</taxon>
        <taxon>Pezizomycotina</taxon>
        <taxon>Sordariomycetes</taxon>
        <taxon>Hypocreomycetidae</taxon>
        <taxon>Hypocreales</taxon>
        <taxon>Clavicipitaceae</taxon>
        <taxon>Metarhizium</taxon>
    </lineage>
</organism>
<reference evidence="2 3" key="1">
    <citation type="submission" date="2020-07" db="EMBL/GenBank/DDBJ databases">
        <title>Metarhizium humberi genome.</title>
        <authorList>
            <person name="Lysoe E."/>
        </authorList>
    </citation>
    <scope>NUCLEOTIDE SEQUENCE [LARGE SCALE GENOMIC DNA]</scope>
    <source>
        <strain evidence="2 3">ESALQ1638</strain>
    </source>
</reference>
<evidence type="ECO:0000256" key="1">
    <source>
        <dbReference type="SAM" id="MobiDB-lite"/>
    </source>
</evidence>
<dbReference type="AlphaFoldDB" id="A0A9P8MF20"/>
<feature type="compositionally biased region" description="Basic and acidic residues" evidence="1">
    <location>
        <begin position="357"/>
        <end position="377"/>
    </location>
</feature>
<protein>
    <submittedName>
        <fullName evidence="2">Uncharacterized protein</fullName>
    </submittedName>
</protein>
<sequence>MGHTGVATKEDVLPGNGSARRGSDQACVTVTRAATGSGASACDDAQHLTARIEALSKSLRNSLPVGLVPYKLAEALRHDSNHRLQLAREQGIKLEHLYIGADCLPTWSTLYWDPENESLHHTIQMHLLHLDLAQKLGELLQRQIRDKSNQRLRQARALGIKLENIFIGESLLPEWTANKGGSDREEVPPSVVDDTLSGSTRVGARHDSLDTVVGPITDLSGTDAWQHSDSEGSVSFPGVAPCNVHDGDEDDQHPDEIYMNNHVDTRPIYDEYGNSNIVHDVEIVGGHGEHDTVDLGVYMAVDDEEVDDLPEVELAMDREGFEQHFGDEDAVDVYIPDTEIFCFDKIEEYDDDDDDDMHEHDDNPQDTLRSEPSRYMELDDDDGHGEDDTISQGNAMDICESDDSSSDSEMLSEEE</sequence>
<feature type="region of interest" description="Disordered" evidence="1">
    <location>
        <begin position="349"/>
        <end position="415"/>
    </location>
</feature>
<keyword evidence="3" id="KW-1185">Reference proteome</keyword>
<feature type="region of interest" description="Disordered" evidence="1">
    <location>
        <begin position="1"/>
        <end position="24"/>
    </location>
</feature>
<dbReference type="EMBL" id="JACEFI010000004">
    <property type="protein sequence ID" value="KAH0599046.1"/>
    <property type="molecule type" value="Genomic_DNA"/>
</dbReference>
<evidence type="ECO:0000313" key="2">
    <source>
        <dbReference type="EMBL" id="KAH0599046.1"/>
    </source>
</evidence>
<evidence type="ECO:0000313" key="3">
    <source>
        <dbReference type="Proteomes" id="UP000764110"/>
    </source>
</evidence>